<sequence>MSFIDRLLDPFRGKAITIPPYDGAFKPNNALDDASVQFQHNAPDNLVLWAGKVLFSSNASIFAIAGETAKKVADYDADISALAVLSDDALLVALENGTLVVRGGTHDGRTFDHLGSNRLVCPTAVSVLDATTVVVAQGSNHHAPSDWVEDLMGKRATGSVWKLDITTGEATLLADKLAWPSGVHAATDGTVHVSEAFAHRIVRVDPKNQRANVKPVLTRIPGYPGKLSTSANGGFWLSVFAPRNRLIEFVLQEDAFRHDMLKMVEREHWIAPVLSSGTSFLEPLQCGSVRTMGVHKPWAPSRSYGLAVRLDNRFQPLESFHSRSDGKRHGLTSILETGQSVLASVKGADLILDLGKGDKL</sequence>
<protein>
    <recommendedName>
        <fullName evidence="4">Strictosidine synthase conserved region domain-containing protein</fullName>
    </recommendedName>
</protein>
<evidence type="ECO:0000256" key="1">
    <source>
        <dbReference type="ARBA" id="ARBA00009191"/>
    </source>
</evidence>
<evidence type="ECO:0000259" key="4">
    <source>
        <dbReference type="Pfam" id="PF03088"/>
    </source>
</evidence>
<dbReference type="GO" id="GO:0016787">
    <property type="term" value="F:hydrolase activity"/>
    <property type="evidence" value="ECO:0007669"/>
    <property type="project" value="TreeGrafter"/>
</dbReference>
<comment type="caution">
    <text evidence="5">The sequence shown here is derived from an EMBL/GenBank/DDBJ whole genome shotgun (WGS) entry which is preliminary data.</text>
</comment>
<evidence type="ECO:0000313" key="5">
    <source>
        <dbReference type="EMBL" id="KAB0569394.1"/>
    </source>
</evidence>
<feature type="domain" description="Strictosidine synthase conserved region" evidence="4">
    <location>
        <begin position="126"/>
        <end position="203"/>
    </location>
</feature>
<dbReference type="AlphaFoldDB" id="A0A643EY92"/>
<keyword evidence="3" id="KW-0325">Glycoprotein</keyword>
<comment type="similarity">
    <text evidence="1">Belongs to the strictosidine synthase family.</text>
</comment>
<evidence type="ECO:0000256" key="3">
    <source>
        <dbReference type="ARBA" id="ARBA00023180"/>
    </source>
</evidence>
<dbReference type="PANTHER" id="PTHR10426:SF88">
    <property type="entry name" value="ADIPOCYTE PLASMA MEMBRANE-ASSOCIATED PROTEIN HEMOMUCIN-RELATED"/>
    <property type="match status" value="1"/>
</dbReference>
<dbReference type="PANTHER" id="PTHR10426">
    <property type="entry name" value="STRICTOSIDINE SYNTHASE-RELATED"/>
    <property type="match status" value="1"/>
</dbReference>
<name>A0A643EY92_9HYPH</name>
<dbReference type="Pfam" id="PF03088">
    <property type="entry name" value="Str_synth"/>
    <property type="match status" value="1"/>
</dbReference>
<keyword evidence="2" id="KW-0597">Phosphoprotein</keyword>
<dbReference type="Gene3D" id="2.120.10.30">
    <property type="entry name" value="TolB, C-terminal domain"/>
    <property type="match status" value="1"/>
</dbReference>
<gene>
    <name evidence="5" type="ORF">F7Q93_16800</name>
</gene>
<evidence type="ECO:0000256" key="2">
    <source>
        <dbReference type="ARBA" id="ARBA00022553"/>
    </source>
</evidence>
<dbReference type="RefSeq" id="WP_151081302.1">
    <property type="nucleotide sequence ID" value="NZ_JBHEEN010000007.1"/>
</dbReference>
<dbReference type="InterPro" id="IPR018119">
    <property type="entry name" value="Strictosidine_synth_cons-reg"/>
</dbReference>
<accession>A0A643EY92</accession>
<dbReference type="InterPro" id="IPR011042">
    <property type="entry name" value="6-blade_b-propeller_TolB-like"/>
</dbReference>
<proteinExistence type="inferred from homology"/>
<organism evidence="5">
    <name type="scientific">Brucella pituitosa</name>
    <dbReference type="NCBI Taxonomy" id="571256"/>
    <lineage>
        <taxon>Bacteria</taxon>
        <taxon>Pseudomonadati</taxon>
        <taxon>Pseudomonadota</taxon>
        <taxon>Alphaproteobacteria</taxon>
        <taxon>Hyphomicrobiales</taxon>
        <taxon>Brucellaceae</taxon>
        <taxon>Brucella/Ochrobactrum group</taxon>
        <taxon>Brucella</taxon>
    </lineage>
</organism>
<dbReference type="SUPFAM" id="SSF63829">
    <property type="entry name" value="Calcium-dependent phosphotriesterase"/>
    <property type="match status" value="1"/>
</dbReference>
<reference evidence="5" key="1">
    <citation type="submission" date="2019-09" db="EMBL/GenBank/DDBJ databases">
        <title>Draft genome sequences of 48 bacterial type strains from the CCUG.</title>
        <authorList>
            <person name="Tunovic T."/>
            <person name="Pineiro-Iglesias B."/>
            <person name="Unosson C."/>
            <person name="Inganas E."/>
            <person name="Ohlen M."/>
            <person name="Cardew S."/>
            <person name="Jensie-Markopoulos S."/>
            <person name="Salva-Serra F."/>
            <person name="Jaen-Luchoro D."/>
            <person name="Karlsson R."/>
            <person name="Svensson-Stadler L."/>
            <person name="Chun J."/>
            <person name="Moore E."/>
        </authorList>
    </citation>
    <scope>NUCLEOTIDE SEQUENCE</scope>
    <source>
        <strain evidence="5">CCUG 50899</strain>
    </source>
</reference>
<dbReference type="EMBL" id="VZPE01000007">
    <property type="protein sequence ID" value="KAB0569394.1"/>
    <property type="molecule type" value="Genomic_DNA"/>
</dbReference>